<organism evidence="3">
    <name type="scientific">hydrothermal vent metagenome</name>
    <dbReference type="NCBI Taxonomy" id="652676"/>
    <lineage>
        <taxon>unclassified sequences</taxon>
        <taxon>metagenomes</taxon>
        <taxon>ecological metagenomes</taxon>
    </lineage>
</organism>
<dbReference type="InterPro" id="IPR013784">
    <property type="entry name" value="Carb-bd-like_fold"/>
</dbReference>
<dbReference type="PANTHER" id="PTHR15048">
    <property type="entry name" value="STARCH-BINDING DOMAIN-CONTAINING PROTEIN 1"/>
    <property type="match status" value="1"/>
</dbReference>
<dbReference type="GO" id="GO:2001070">
    <property type="term" value="F:starch binding"/>
    <property type="evidence" value="ECO:0007669"/>
    <property type="project" value="InterPro"/>
</dbReference>
<dbReference type="SMART" id="SM01065">
    <property type="entry name" value="CBM_2"/>
    <property type="match status" value="1"/>
</dbReference>
<dbReference type="EMBL" id="UOEU01000275">
    <property type="protein sequence ID" value="VAW31716.1"/>
    <property type="molecule type" value="Genomic_DNA"/>
</dbReference>
<name>A0A3B0VI16_9ZZZZ</name>
<reference evidence="3" key="1">
    <citation type="submission" date="2018-06" db="EMBL/GenBank/DDBJ databases">
        <authorList>
            <person name="Zhirakovskaya E."/>
        </authorList>
    </citation>
    <scope>NUCLEOTIDE SEQUENCE</scope>
</reference>
<evidence type="ECO:0000259" key="2">
    <source>
        <dbReference type="PROSITE" id="PS51166"/>
    </source>
</evidence>
<feature type="domain" description="CBM20" evidence="2">
    <location>
        <begin position="45"/>
        <end position="147"/>
    </location>
</feature>
<dbReference type="PROSITE" id="PS51166">
    <property type="entry name" value="CBM20"/>
    <property type="match status" value="1"/>
</dbReference>
<dbReference type="CDD" id="cd05467">
    <property type="entry name" value="CBM20"/>
    <property type="match status" value="1"/>
</dbReference>
<dbReference type="SUPFAM" id="SSF49452">
    <property type="entry name" value="Starch-binding domain-like"/>
    <property type="match status" value="1"/>
</dbReference>
<dbReference type="PANTHER" id="PTHR15048:SF0">
    <property type="entry name" value="STARCH-BINDING DOMAIN-CONTAINING PROTEIN 1"/>
    <property type="match status" value="1"/>
</dbReference>
<feature type="region of interest" description="Disordered" evidence="1">
    <location>
        <begin position="126"/>
        <end position="147"/>
    </location>
</feature>
<sequence length="147" mass="15500">MGGVSLPYANGTVLQDLLGSGKSCTVSAGQCSFTLDNNDPGVVLAPQSGNVVVTFTVNGYTTQWGQDMYVVGNVPELGNWNSANAVKLNWVDSDTWSGPVTFTSSVGQVIQFKFIARQGATTTWEGGGNRSYTVPSSGTGSYSGWWQ</sequence>
<gene>
    <name evidence="3" type="ORF">MNBD_CHLOROFLEXI01-5310</name>
</gene>
<dbReference type="InterPro" id="IPR013783">
    <property type="entry name" value="Ig-like_fold"/>
</dbReference>
<accession>A0A3B0VI16</accession>
<dbReference type="AlphaFoldDB" id="A0A3B0VI16"/>
<dbReference type="GO" id="GO:0016020">
    <property type="term" value="C:membrane"/>
    <property type="evidence" value="ECO:0007669"/>
    <property type="project" value="TreeGrafter"/>
</dbReference>
<dbReference type="Pfam" id="PF00686">
    <property type="entry name" value="CBM_20"/>
    <property type="match status" value="1"/>
</dbReference>
<evidence type="ECO:0000256" key="1">
    <source>
        <dbReference type="SAM" id="MobiDB-lite"/>
    </source>
</evidence>
<dbReference type="InterPro" id="IPR002044">
    <property type="entry name" value="CBM20"/>
</dbReference>
<proteinExistence type="predicted"/>
<evidence type="ECO:0000313" key="3">
    <source>
        <dbReference type="EMBL" id="VAW31716.1"/>
    </source>
</evidence>
<dbReference type="Gene3D" id="2.60.40.10">
    <property type="entry name" value="Immunoglobulins"/>
    <property type="match status" value="1"/>
</dbReference>
<protein>
    <recommendedName>
        <fullName evidence="2">CBM20 domain-containing protein</fullName>
    </recommendedName>
</protein>